<accession>A0ABD3P7G0</accession>
<evidence type="ECO:0000313" key="4">
    <source>
        <dbReference type="Proteomes" id="UP001530400"/>
    </source>
</evidence>
<evidence type="ECO:0000256" key="1">
    <source>
        <dbReference type="SAM" id="MobiDB-lite"/>
    </source>
</evidence>
<protein>
    <submittedName>
        <fullName evidence="3">Uncharacterized protein</fullName>
    </submittedName>
</protein>
<dbReference type="EMBL" id="JALLPJ020000740">
    <property type="protein sequence ID" value="KAL3784075.1"/>
    <property type="molecule type" value="Genomic_DNA"/>
</dbReference>
<name>A0ABD3P7G0_9STRA</name>
<feature type="region of interest" description="Disordered" evidence="1">
    <location>
        <begin position="17"/>
        <end position="50"/>
    </location>
</feature>
<reference evidence="3 4" key="1">
    <citation type="submission" date="2024-10" db="EMBL/GenBank/DDBJ databases">
        <title>Updated reference genomes for cyclostephanoid diatoms.</title>
        <authorList>
            <person name="Roberts W.R."/>
            <person name="Alverson A.J."/>
        </authorList>
    </citation>
    <scope>NUCLEOTIDE SEQUENCE [LARGE SCALE GENOMIC DNA]</scope>
    <source>
        <strain evidence="3 4">AJA010-31</strain>
    </source>
</reference>
<keyword evidence="2" id="KW-0732">Signal</keyword>
<comment type="caution">
    <text evidence="3">The sequence shown here is derived from an EMBL/GenBank/DDBJ whole genome shotgun (WGS) entry which is preliminary data.</text>
</comment>
<sequence length="276" mass="29384">MKRTSTALLASVLLTPSSSRARQSRRAARKASAISSPSQPLSSSLPSHEQKTTASSSSIFACGTSLSSAIAGLSPNSTLCPSGLDSDCPANQYCYAGLSSKRDGATALNRQLLERQAEMERSILNASIRERQQGHREEMETRFVCGASWERAVESVCDNDDASSNASLSSSTYSRQEPIYCPTGEAACPSDMACYASVSCSFSRSSSAISNSSSKRTQADSNSREKEVSIAKQEIAQNLSSTMTSNSQDEAIAVSWYSTLLDSRLGWNGLLSFGSS</sequence>
<organism evidence="3 4">
    <name type="scientific">Cyclotella atomus</name>
    <dbReference type="NCBI Taxonomy" id="382360"/>
    <lineage>
        <taxon>Eukaryota</taxon>
        <taxon>Sar</taxon>
        <taxon>Stramenopiles</taxon>
        <taxon>Ochrophyta</taxon>
        <taxon>Bacillariophyta</taxon>
        <taxon>Coscinodiscophyceae</taxon>
        <taxon>Thalassiosirophycidae</taxon>
        <taxon>Stephanodiscales</taxon>
        <taxon>Stephanodiscaceae</taxon>
        <taxon>Cyclotella</taxon>
    </lineage>
</organism>
<feature type="signal peptide" evidence="2">
    <location>
        <begin position="1"/>
        <end position="21"/>
    </location>
</feature>
<feature type="chain" id="PRO_5044812452" evidence="2">
    <location>
        <begin position="22"/>
        <end position="276"/>
    </location>
</feature>
<dbReference type="Proteomes" id="UP001530400">
    <property type="component" value="Unassembled WGS sequence"/>
</dbReference>
<feature type="compositionally biased region" description="Low complexity" evidence="1">
    <location>
        <begin position="30"/>
        <end position="47"/>
    </location>
</feature>
<keyword evidence="4" id="KW-1185">Reference proteome</keyword>
<gene>
    <name evidence="3" type="ORF">ACHAWO_009756</name>
</gene>
<evidence type="ECO:0000313" key="3">
    <source>
        <dbReference type="EMBL" id="KAL3784075.1"/>
    </source>
</evidence>
<proteinExistence type="predicted"/>
<dbReference type="AlphaFoldDB" id="A0ABD3P7G0"/>
<evidence type="ECO:0000256" key="2">
    <source>
        <dbReference type="SAM" id="SignalP"/>
    </source>
</evidence>
<feature type="compositionally biased region" description="Low complexity" evidence="1">
    <location>
        <begin position="205"/>
        <end position="214"/>
    </location>
</feature>
<feature type="region of interest" description="Disordered" evidence="1">
    <location>
        <begin position="205"/>
        <end position="228"/>
    </location>
</feature>